<dbReference type="Pfam" id="PF06017">
    <property type="entry name" value="Myosin_TH1"/>
    <property type="match status" value="1"/>
</dbReference>
<dbReference type="PRINTS" id="PR00193">
    <property type="entry name" value="MYOSINHEAVY"/>
</dbReference>
<feature type="domain" description="TH1" evidence="17">
    <location>
        <begin position="811"/>
        <end position="984"/>
    </location>
</feature>
<dbReference type="AlphaFoldDB" id="A0A452IVF2"/>
<dbReference type="InterPro" id="IPR000048">
    <property type="entry name" value="IQ_motif_EF-hand-BS"/>
</dbReference>
<keyword evidence="8" id="KW-0112">Calmodulin-binding</keyword>
<dbReference type="PROSITE" id="PS51456">
    <property type="entry name" value="MYOSIN_MOTOR"/>
    <property type="match status" value="1"/>
</dbReference>
<dbReference type="FunFam" id="1.10.10.820:FF:000001">
    <property type="entry name" value="Myosin heavy chain"/>
    <property type="match status" value="1"/>
</dbReference>
<dbReference type="GO" id="GO:0016459">
    <property type="term" value="C:myosin complex"/>
    <property type="evidence" value="ECO:0007669"/>
    <property type="project" value="UniProtKB-KW"/>
</dbReference>
<organism evidence="18 19">
    <name type="scientific">Gopherus agassizii</name>
    <name type="common">Agassiz's desert tortoise</name>
    <dbReference type="NCBI Taxonomy" id="38772"/>
    <lineage>
        <taxon>Eukaryota</taxon>
        <taxon>Metazoa</taxon>
        <taxon>Chordata</taxon>
        <taxon>Craniata</taxon>
        <taxon>Vertebrata</taxon>
        <taxon>Euteleostomi</taxon>
        <taxon>Archelosauria</taxon>
        <taxon>Testudinata</taxon>
        <taxon>Testudines</taxon>
        <taxon>Cryptodira</taxon>
        <taxon>Durocryptodira</taxon>
        <taxon>Testudinoidea</taxon>
        <taxon>Testudinidae</taxon>
        <taxon>Gopherus</taxon>
    </lineage>
</organism>
<comment type="similarity">
    <text evidence="1 15">Belongs to the TRAFAC class myosin-kinesin ATPase superfamily. Myosin family.</text>
</comment>
<evidence type="ECO:0000256" key="10">
    <source>
        <dbReference type="ARBA" id="ARBA00023175"/>
    </source>
</evidence>
<dbReference type="SMART" id="SM00242">
    <property type="entry name" value="MYSc"/>
    <property type="match status" value="1"/>
</dbReference>
<evidence type="ECO:0000256" key="14">
    <source>
        <dbReference type="ARBA" id="ARBA00083826"/>
    </source>
</evidence>
<reference evidence="18" key="2">
    <citation type="submission" date="2025-08" db="UniProtKB">
        <authorList>
            <consortium name="Ensembl"/>
        </authorList>
    </citation>
    <scope>IDENTIFICATION</scope>
</reference>
<evidence type="ECO:0000256" key="13">
    <source>
        <dbReference type="ARBA" id="ARBA00068082"/>
    </source>
</evidence>
<keyword evidence="5 15" id="KW-0547">Nucleotide-binding</keyword>
<evidence type="ECO:0000256" key="6">
    <source>
        <dbReference type="ARBA" id="ARBA00022840"/>
    </source>
</evidence>
<dbReference type="GO" id="GO:0007015">
    <property type="term" value="P:actin filament organization"/>
    <property type="evidence" value="ECO:0007669"/>
    <property type="project" value="TreeGrafter"/>
</dbReference>
<dbReference type="GO" id="GO:0005524">
    <property type="term" value="F:ATP binding"/>
    <property type="evidence" value="ECO:0007669"/>
    <property type="project" value="UniProtKB-UniRule"/>
</dbReference>
<evidence type="ECO:0000256" key="12">
    <source>
        <dbReference type="ARBA" id="ARBA00058091"/>
    </source>
</evidence>
<dbReference type="FunFam" id="1.20.120.720:FF:000004">
    <property type="entry name" value="unconventional myosin-Ib isoform X1"/>
    <property type="match status" value="1"/>
</dbReference>
<dbReference type="InterPro" id="IPR001609">
    <property type="entry name" value="Myosin_head_motor_dom-like"/>
</dbReference>
<keyword evidence="10 15" id="KW-0505">Motor protein</keyword>
<keyword evidence="19" id="KW-1185">Reference proteome</keyword>
<dbReference type="PROSITE" id="PS50096">
    <property type="entry name" value="IQ"/>
    <property type="match status" value="1"/>
</dbReference>
<dbReference type="Gene3D" id="1.20.58.530">
    <property type="match status" value="1"/>
</dbReference>
<reference evidence="18" key="3">
    <citation type="submission" date="2025-09" db="UniProtKB">
        <authorList>
            <consortium name="Ensembl"/>
        </authorList>
    </citation>
    <scope>IDENTIFICATION</scope>
</reference>
<protein>
    <recommendedName>
        <fullName evidence="13">Unconventional myosin-Ib</fullName>
    </recommendedName>
    <alternativeName>
        <fullName evidence="14">Myosin I alpha</fullName>
    </alternativeName>
</protein>
<dbReference type="Ensembl" id="ENSGAGT00000036296.1">
    <property type="protein sequence ID" value="ENSGAGP00000032015.1"/>
    <property type="gene ID" value="ENSGAGG00000022196.1"/>
</dbReference>
<dbReference type="GO" id="GO:0005737">
    <property type="term" value="C:cytoplasm"/>
    <property type="evidence" value="ECO:0007669"/>
    <property type="project" value="TreeGrafter"/>
</dbReference>
<dbReference type="Pfam" id="PF00612">
    <property type="entry name" value="IQ"/>
    <property type="match status" value="2"/>
</dbReference>
<dbReference type="GO" id="GO:0005903">
    <property type="term" value="C:brush border"/>
    <property type="evidence" value="ECO:0007669"/>
    <property type="project" value="TreeGrafter"/>
</dbReference>
<feature type="domain" description="Myosin motor" evidence="16">
    <location>
        <begin position="1"/>
        <end position="645"/>
    </location>
</feature>
<dbReference type="Gene3D" id="1.20.5.190">
    <property type="match status" value="1"/>
</dbReference>
<evidence type="ECO:0000256" key="8">
    <source>
        <dbReference type="ARBA" id="ARBA00022860"/>
    </source>
</evidence>
<dbReference type="SUPFAM" id="SSF52540">
    <property type="entry name" value="P-loop containing nucleoside triphosphate hydrolases"/>
    <property type="match status" value="1"/>
</dbReference>
<evidence type="ECO:0000256" key="2">
    <source>
        <dbReference type="ARBA" id="ARBA00022499"/>
    </source>
</evidence>
<dbReference type="Gene3D" id="1.10.10.820">
    <property type="match status" value="1"/>
</dbReference>
<evidence type="ECO:0000256" key="1">
    <source>
        <dbReference type="ARBA" id="ARBA00008314"/>
    </source>
</evidence>
<evidence type="ECO:0000313" key="18">
    <source>
        <dbReference type="Ensembl" id="ENSGAGP00000032015.1"/>
    </source>
</evidence>
<dbReference type="Gene3D" id="3.40.850.10">
    <property type="entry name" value="Kinesin motor domain"/>
    <property type="match status" value="1"/>
</dbReference>
<feature type="binding site" evidence="15">
    <location>
        <begin position="54"/>
        <end position="61"/>
    </location>
    <ligand>
        <name>ATP</name>
        <dbReference type="ChEBI" id="CHEBI:30616"/>
    </ligand>
</feature>
<dbReference type="GO" id="GO:0006897">
    <property type="term" value="P:endocytosis"/>
    <property type="evidence" value="ECO:0007669"/>
    <property type="project" value="TreeGrafter"/>
</dbReference>
<reference evidence="19" key="1">
    <citation type="journal article" date="2017" name="PLoS ONE">
        <title>The Agassiz's desert tortoise genome provides a resource for the conservation of a threatened species.</title>
        <authorList>
            <person name="Tollis M."/>
            <person name="DeNardo D.F."/>
            <person name="Cornelius J.A."/>
            <person name="Dolby G.A."/>
            <person name="Edwards T."/>
            <person name="Henen B.T."/>
            <person name="Karl A.E."/>
            <person name="Murphy R.W."/>
            <person name="Kusumi K."/>
        </authorList>
    </citation>
    <scope>NUCLEOTIDE SEQUENCE [LARGE SCALE GENOMIC DNA]</scope>
</reference>
<dbReference type="PROSITE" id="PS51757">
    <property type="entry name" value="TH1"/>
    <property type="match status" value="1"/>
</dbReference>
<dbReference type="FunFam" id="1.20.58.530:FF:000004">
    <property type="entry name" value="Unconventional myosin ID"/>
    <property type="match status" value="1"/>
</dbReference>
<dbReference type="GO" id="GO:0005516">
    <property type="term" value="F:calmodulin binding"/>
    <property type="evidence" value="ECO:0007669"/>
    <property type="project" value="UniProtKB-KW"/>
</dbReference>
<keyword evidence="2" id="KW-1017">Isopeptide bond</keyword>
<evidence type="ECO:0000256" key="7">
    <source>
        <dbReference type="ARBA" id="ARBA00022843"/>
    </source>
</evidence>
<dbReference type="GO" id="GO:0005886">
    <property type="term" value="C:plasma membrane"/>
    <property type="evidence" value="ECO:0007669"/>
    <property type="project" value="TreeGrafter"/>
</dbReference>
<dbReference type="FunFam" id="1.20.5.190:FF:000007">
    <property type="entry name" value="Myosin-ib isoform 2"/>
    <property type="match status" value="1"/>
</dbReference>
<keyword evidence="11 15" id="KW-0009">Actin-binding</keyword>
<dbReference type="Pfam" id="PF00063">
    <property type="entry name" value="Myosin_head"/>
    <property type="match status" value="1"/>
</dbReference>
<evidence type="ECO:0000256" key="5">
    <source>
        <dbReference type="ARBA" id="ARBA00022741"/>
    </source>
</evidence>
<evidence type="ECO:0000259" key="17">
    <source>
        <dbReference type="PROSITE" id="PS51757"/>
    </source>
</evidence>
<dbReference type="SMART" id="SM00015">
    <property type="entry name" value="IQ"/>
    <property type="match status" value="3"/>
</dbReference>
<keyword evidence="9 15" id="KW-0518">Myosin</keyword>
<evidence type="ECO:0000259" key="16">
    <source>
        <dbReference type="PROSITE" id="PS51456"/>
    </source>
</evidence>
<dbReference type="FunFam" id="1.20.5.4820:FF:000013">
    <property type="entry name" value="LOW QUALITY PROTEIN: unconventional myosin-Ib"/>
    <property type="match status" value="1"/>
</dbReference>
<dbReference type="PANTHER" id="PTHR13140:SF277">
    <property type="entry name" value="UNCONVENTIONAL MYOSIN-IB"/>
    <property type="match status" value="1"/>
</dbReference>
<name>A0A452IVF2_9SAUR</name>
<evidence type="ECO:0000313" key="19">
    <source>
        <dbReference type="Proteomes" id="UP000291020"/>
    </source>
</evidence>
<proteinExistence type="inferred from homology"/>
<dbReference type="GO" id="GO:0005902">
    <property type="term" value="C:microvillus"/>
    <property type="evidence" value="ECO:0007669"/>
    <property type="project" value="TreeGrafter"/>
</dbReference>
<dbReference type="InterPro" id="IPR010926">
    <property type="entry name" value="Myosin_TH1"/>
</dbReference>
<evidence type="ECO:0000256" key="11">
    <source>
        <dbReference type="ARBA" id="ARBA00023203"/>
    </source>
</evidence>
<dbReference type="Gene3D" id="1.20.120.720">
    <property type="entry name" value="Myosin VI head, motor domain, U50 subdomain"/>
    <property type="match status" value="1"/>
</dbReference>
<keyword evidence="6 15" id="KW-0067">ATP-binding</keyword>
<evidence type="ECO:0000256" key="4">
    <source>
        <dbReference type="ARBA" id="ARBA00022737"/>
    </source>
</evidence>
<accession>A0A452IVF2</accession>
<sequence length="984" mass="114483">MIHNCLLAKNYNKDLFRFCNYMVAQKNGMRFRFIIINEDYLWDQDKDQCILITGESGAGKTEASKLVMSYVAAVCGKGAEVNQVKEQLLQSNPVLEGKNLIMHLENTFLPGKYMDIEFDFKGDPLGGVISNYLLEKSRVVKQPRGERNFHIFYQILSGASEDLLNKLKLERDFSRYNYLSLDSARVNGVDDAVNFRTVRNAMQIVGFMDHETQSILEVVAAVLKLGNIEFKPESRVNGLDESKIKDKNELKEICELTGIDQSVLERAFSFRTVEAKQEKVSTTLNVAQAYYARDALAKNLYSRLFSWLVTRINESIKAQTKVRKKVMGVLDIYGFEIFEDNSFEQFIINYCNEKLQQIFIELTLKEEQEEYIREDIEWTHIEYFNNAIICDLIENNQTGILAMLDEECLRPGTVTDDTFLEKLNQVCATHQHFESRMSKCSRFLNDTSLPHSCFRIQHYAGKVMYQVEGFVDKNNDLLYRDLSQAMWKANHSLIKALFPEGNPAKINLKRPPTAGSQFKASVATLMKNLQTKNPNYIRCIKPNDKKAAHIFNEALVCHQVRYLGLLENVRVRRAGYAFRQPYELCLERYKMLCKQTWPHWRGPARAGVEVLFNELEIPEEEYSFGRSKIFIRNPRTLFKLEDLRKQRLEDLATLIQKIYRGWKCRTHFLLMKRSQIVIASWYRRYAQQKKYQRIKSSAIVVQSYIRGWKVTPVISRLFRYLYWLRLIKHLASNLSQMQKYFLEMKNKLPSLSPIDKNWPARPYLFLDSTHKELKRIFHLWRCKKYRDHFTDQQKLIYEEKLEASELFKDKKALYPASVGQPFHGAYLEISKNPKYKKLKDAVEEKIIIAEVVNKINRANGKCASRIFLLTKNNVLLADQKSGHIKSEVPLGDVTKVSMSSQNDGFFAVHLKEGSGAAGKGDFLFSSDHLIEMATKLYRTTLSQTKQKLNIEISDEYVYFLLIFKRTFPSVQHADRFISQKCNLG</sequence>
<dbReference type="GO" id="GO:0051015">
    <property type="term" value="F:actin filament binding"/>
    <property type="evidence" value="ECO:0007669"/>
    <property type="project" value="TreeGrafter"/>
</dbReference>
<evidence type="ECO:0000256" key="15">
    <source>
        <dbReference type="PROSITE-ProRule" id="PRU00782"/>
    </source>
</evidence>
<keyword evidence="3" id="KW-0597">Phosphoprotein</keyword>
<dbReference type="Gene3D" id="6.20.240.20">
    <property type="match status" value="1"/>
</dbReference>
<dbReference type="PANTHER" id="PTHR13140">
    <property type="entry name" value="MYOSIN"/>
    <property type="match status" value="1"/>
</dbReference>
<keyword evidence="4" id="KW-0677">Repeat</keyword>
<dbReference type="GO" id="GO:0030048">
    <property type="term" value="P:actin filament-based movement"/>
    <property type="evidence" value="ECO:0007669"/>
    <property type="project" value="TreeGrafter"/>
</dbReference>
<evidence type="ECO:0000256" key="3">
    <source>
        <dbReference type="ARBA" id="ARBA00022553"/>
    </source>
</evidence>
<dbReference type="InterPro" id="IPR036961">
    <property type="entry name" value="Kinesin_motor_dom_sf"/>
</dbReference>
<evidence type="ECO:0000256" key="9">
    <source>
        <dbReference type="ARBA" id="ARBA00023123"/>
    </source>
</evidence>
<dbReference type="InterPro" id="IPR027417">
    <property type="entry name" value="P-loop_NTPase"/>
</dbReference>
<comment type="function">
    <text evidence="12">Motor protein that may participate in process critical to neuronal development and function such as cell migration, neurite outgrowth and vesicular transport.</text>
</comment>
<feature type="region of interest" description="Actin-binding" evidence="15">
    <location>
        <begin position="522"/>
        <end position="544"/>
    </location>
</feature>
<dbReference type="GO" id="GO:0000146">
    <property type="term" value="F:microfilament motor activity"/>
    <property type="evidence" value="ECO:0007669"/>
    <property type="project" value="TreeGrafter"/>
</dbReference>
<dbReference type="Proteomes" id="UP000291020">
    <property type="component" value="Unassembled WGS sequence"/>
</dbReference>
<keyword evidence="7" id="KW-0832">Ubl conjugation</keyword>